<dbReference type="Proteomes" id="UP000290900">
    <property type="component" value="Unassembled WGS sequence"/>
</dbReference>
<dbReference type="GO" id="GO:0030036">
    <property type="term" value="P:actin cytoskeleton organization"/>
    <property type="evidence" value="ECO:0007669"/>
    <property type="project" value="TreeGrafter"/>
</dbReference>
<sequence>MASKAEHIESIAEENEEEDRTNTAISSMPHISERFLVSDDSLATAYYDAKSSSVATFRSAETISTSTANEPVSTIAAEQPDLISLGSTIKSPFGTPSSAHSPSHLSTARQQPLSPLVGRSPQRVAVSQPDTGYDNLYEQFQSPTRQISPKVKRATVKEGDLMTPSLFSPALVFNEPVQSLELLHPDKTMSRGVSERSIHKIGYNVDGDTSFDFNYDEDNEDAIKNYEKLYRLHFSSYNDNPIPNDLGSAVEGDADDTGDTSVDDPGLKFVKRHDKKLSIRLVQQEHESIKGDSATFEMDATDITDTADSVDARNPSGSTLVTEESPLVNGSSVRLQEMKVSPSLSLLPSPPTISKSPVLHDDSSKVSSPVSSPAQTFDQTKCLPKTPESDSKSKNKRLTFKGMFRRPSITGLEKTSKPTLEPLKKLPPQVKASPALSSNSTNSRKSDRLQKAKSFAGYSHLTEPKKDSKPEKKERRKSLFAEWRKSFSFVQSKSGEGSSKGSFFRRKKETKSKPVEKKPAVSGMGEKPVPTIKTPATPQTPQSFVSYQSRDGFDPFAESAEYPLNGLGISLKNQTTLSSPKSQDLSFVPGSLASNAHVGDSIFPKYLDTAEIESIASMERSRSLGSVGSAARSVRSGTKSPMGTNSIDRSSIVRMVNDKSDDFDQLITADGMVVVRSPAPSHSKRSSVQSSYSAKKKRSSILRNSISETDSQGNLVSHFSLQPKGRESQLYEADDNIEQEISEMINVIDFSDGESFDTNFDLVDLEQLGEPLEVPGEEKQEKNGVLEDKERPNKSETGIASYHSYVATSTSAAPRMSSIRPAPPVPSLPEHRISYSKHQSLPPRFHSLISDYHTDSSSRPSSMSFRGLKGPAFNSSLKPETRSAILGSLSGVHSLYCPGGRNSVDSTGYESEQTESQQAEYSEPEVDFFAEGIHIEDDDEKATEVHHQVTSGYVREAAEEEQIASRKPRRVSLISRFGSSRSNGSVESSQLQSPAFSTHSFVYHSLGSPATEKTGERLKSRYENEKLSKKKVKKRIGVQFSSRILLYTTYAEDEYDRRPEDAACNNLTPELALEIKNELNEFKAQMDVNEESRCYTHFF</sequence>
<feature type="region of interest" description="Disordered" evidence="1">
    <location>
        <begin position="903"/>
        <end position="922"/>
    </location>
</feature>
<dbReference type="OrthoDB" id="5563016at2759"/>
<feature type="compositionally biased region" description="Basic and acidic residues" evidence="1">
    <location>
        <begin position="776"/>
        <end position="794"/>
    </location>
</feature>
<dbReference type="GO" id="GO:0003779">
    <property type="term" value="F:actin binding"/>
    <property type="evidence" value="ECO:0007669"/>
    <property type="project" value="TreeGrafter"/>
</dbReference>
<dbReference type="STRING" id="13370.A0A448YJ28"/>
<dbReference type="InParanoid" id="A0A448YJ28"/>
<feature type="region of interest" description="Disordered" evidence="1">
    <location>
        <begin position="1"/>
        <end position="26"/>
    </location>
</feature>
<proteinExistence type="predicted"/>
<keyword evidence="3" id="KW-1185">Reference proteome</keyword>
<evidence type="ECO:0000313" key="2">
    <source>
        <dbReference type="EMBL" id="VEU20878.1"/>
    </source>
</evidence>
<protein>
    <submittedName>
        <fullName evidence="2">DEKNAAC101777</fullName>
    </submittedName>
</protein>
<feature type="compositionally biased region" description="Basic and acidic residues" evidence="1">
    <location>
        <begin position="1"/>
        <end position="10"/>
    </location>
</feature>
<feature type="region of interest" description="Disordered" evidence="1">
    <location>
        <begin position="677"/>
        <end position="709"/>
    </location>
</feature>
<feature type="region of interest" description="Disordered" evidence="1">
    <location>
        <begin position="491"/>
        <end position="549"/>
    </location>
</feature>
<feature type="compositionally biased region" description="Low complexity" evidence="1">
    <location>
        <begin position="492"/>
        <end position="502"/>
    </location>
</feature>
<feature type="compositionally biased region" description="Polar residues" evidence="1">
    <location>
        <begin position="315"/>
        <end position="329"/>
    </location>
</feature>
<feature type="compositionally biased region" description="Acidic residues" evidence="1">
    <location>
        <begin position="252"/>
        <end position="262"/>
    </location>
</feature>
<organism evidence="2 3">
    <name type="scientific">Brettanomyces naardenensis</name>
    <name type="common">Yeast</name>
    <dbReference type="NCBI Taxonomy" id="13370"/>
    <lineage>
        <taxon>Eukaryota</taxon>
        <taxon>Fungi</taxon>
        <taxon>Dikarya</taxon>
        <taxon>Ascomycota</taxon>
        <taxon>Saccharomycotina</taxon>
        <taxon>Pichiomycetes</taxon>
        <taxon>Pichiales</taxon>
        <taxon>Pichiaceae</taxon>
        <taxon>Brettanomyces</taxon>
    </lineage>
</organism>
<evidence type="ECO:0000256" key="1">
    <source>
        <dbReference type="SAM" id="MobiDB-lite"/>
    </source>
</evidence>
<dbReference type="PANTHER" id="PTHR12751">
    <property type="entry name" value="PHOSPHATASE AND ACTIN REGULATOR PHACTR"/>
    <property type="match status" value="1"/>
</dbReference>
<feature type="compositionally biased region" description="Polar residues" evidence="1">
    <location>
        <begin position="903"/>
        <end position="920"/>
    </location>
</feature>
<feature type="compositionally biased region" description="Polar residues" evidence="1">
    <location>
        <begin position="86"/>
        <end position="113"/>
    </location>
</feature>
<dbReference type="FunCoup" id="A0A448YJ28">
    <property type="interactions" value="66"/>
</dbReference>
<feature type="region of interest" description="Disordered" evidence="1">
    <location>
        <begin position="306"/>
        <end position="329"/>
    </location>
</feature>
<name>A0A448YJ28_BRENA</name>
<evidence type="ECO:0000313" key="3">
    <source>
        <dbReference type="Proteomes" id="UP000290900"/>
    </source>
</evidence>
<feature type="region of interest" description="Disordered" evidence="1">
    <location>
        <begin position="244"/>
        <end position="265"/>
    </location>
</feature>
<gene>
    <name evidence="2" type="ORF">BRENAR_LOCUS1613</name>
</gene>
<dbReference type="EMBL" id="CAACVR010000007">
    <property type="protein sequence ID" value="VEU20878.1"/>
    <property type="molecule type" value="Genomic_DNA"/>
</dbReference>
<dbReference type="AlphaFoldDB" id="A0A448YJ28"/>
<dbReference type="PANTHER" id="PTHR12751:SF18">
    <property type="entry name" value="PHOSPHATASE AND ACTIN REGULATOR 1"/>
    <property type="match status" value="1"/>
</dbReference>
<reference evidence="2 3" key="1">
    <citation type="submission" date="2018-12" db="EMBL/GenBank/DDBJ databases">
        <authorList>
            <person name="Tiukova I."/>
            <person name="Dainat J."/>
        </authorList>
    </citation>
    <scope>NUCLEOTIDE SEQUENCE [LARGE SCALE GENOMIC DNA]</scope>
</reference>
<feature type="compositionally biased region" description="Polar residues" evidence="1">
    <location>
        <begin position="534"/>
        <end position="549"/>
    </location>
</feature>
<feature type="region of interest" description="Disordered" evidence="1">
    <location>
        <begin position="343"/>
        <end position="477"/>
    </location>
</feature>
<feature type="region of interest" description="Disordered" evidence="1">
    <location>
        <begin position="771"/>
        <end position="800"/>
    </location>
</feature>
<feature type="compositionally biased region" description="Basic and acidic residues" evidence="1">
    <location>
        <begin position="462"/>
        <end position="477"/>
    </location>
</feature>
<accession>A0A448YJ28</accession>
<feature type="region of interest" description="Disordered" evidence="1">
    <location>
        <begin position="86"/>
        <end position="120"/>
    </location>
</feature>